<comment type="similarity">
    <text evidence="1">Belongs to the short-chain dehydrogenases/reductases (SDR) family.</text>
</comment>
<dbReference type="CDD" id="cd05233">
    <property type="entry name" value="SDR_c"/>
    <property type="match status" value="1"/>
</dbReference>
<dbReference type="Pfam" id="PF13561">
    <property type="entry name" value="adh_short_C2"/>
    <property type="match status" value="1"/>
</dbReference>
<dbReference type="AlphaFoldDB" id="A0A9E6XTY5"/>
<dbReference type="PANTHER" id="PTHR42760">
    <property type="entry name" value="SHORT-CHAIN DEHYDROGENASES/REDUCTASES FAMILY MEMBER"/>
    <property type="match status" value="1"/>
</dbReference>
<name>A0A9E6XTY5_9ACTN</name>
<accession>A0A9E6XTY5</accession>
<feature type="domain" description="Ketoreductase" evidence="3">
    <location>
        <begin position="14"/>
        <end position="193"/>
    </location>
</feature>
<dbReference type="Proteomes" id="UP001162834">
    <property type="component" value="Chromosome"/>
</dbReference>
<proteinExistence type="inferred from homology"/>
<organism evidence="4 5">
    <name type="scientific">Capillimicrobium parvum</name>
    <dbReference type="NCBI Taxonomy" id="2884022"/>
    <lineage>
        <taxon>Bacteria</taxon>
        <taxon>Bacillati</taxon>
        <taxon>Actinomycetota</taxon>
        <taxon>Thermoleophilia</taxon>
        <taxon>Solirubrobacterales</taxon>
        <taxon>Capillimicrobiaceae</taxon>
        <taxon>Capillimicrobium</taxon>
    </lineage>
</organism>
<evidence type="ECO:0000259" key="3">
    <source>
        <dbReference type="SMART" id="SM00822"/>
    </source>
</evidence>
<dbReference type="SUPFAM" id="SSF51735">
    <property type="entry name" value="NAD(P)-binding Rossmann-fold domains"/>
    <property type="match status" value="1"/>
</dbReference>
<dbReference type="PRINTS" id="PR00080">
    <property type="entry name" value="SDRFAMILY"/>
</dbReference>
<sequence length="261" mass="27247">MSRTAAELFDLSGRVALVTGGSRGLGREMVLAFAQAGADVVISSRKLDACEAVAEEVRALGREALPVAAHAGRWDELDALADRAYEHFGRVDVLVNNAGMSPLFESLDTLGEELFDKVVALNLKGPFRLASVVGTRMAAGDGGSIINVSSTASLRPHWALMPYGAAKAGLNAMTEAFAGAFGPTVRVNAIAPGTFLTDVSRAWDMETFAKIAADFPLERGGQPDEIVGLALYLASDASSYVTGATVVIDGGAMWGTRKPTG</sequence>
<keyword evidence="2 4" id="KW-0560">Oxidoreductase</keyword>
<evidence type="ECO:0000256" key="1">
    <source>
        <dbReference type="ARBA" id="ARBA00006484"/>
    </source>
</evidence>
<dbReference type="KEGG" id="sbae:DSM104329_00820"/>
<dbReference type="InterPro" id="IPR057326">
    <property type="entry name" value="KR_dom"/>
</dbReference>
<protein>
    <submittedName>
        <fullName evidence="4">2-dehydro-3-deoxy-D-gluconate 5-dehydrogenase</fullName>
        <ecNumber evidence="4">1.1.1.127</ecNumber>
    </submittedName>
</protein>
<dbReference type="PRINTS" id="PR00081">
    <property type="entry name" value="GDHRDH"/>
</dbReference>
<dbReference type="EMBL" id="CP087164">
    <property type="protein sequence ID" value="UGS34442.1"/>
    <property type="molecule type" value="Genomic_DNA"/>
</dbReference>
<dbReference type="GO" id="GO:0047001">
    <property type="term" value="F:2-dehydro-3-deoxy-D-gluconate 5-dehydrogenase activity"/>
    <property type="evidence" value="ECO:0007669"/>
    <property type="project" value="UniProtKB-EC"/>
</dbReference>
<evidence type="ECO:0000256" key="2">
    <source>
        <dbReference type="ARBA" id="ARBA00023002"/>
    </source>
</evidence>
<dbReference type="SMART" id="SM00822">
    <property type="entry name" value="PKS_KR"/>
    <property type="match status" value="1"/>
</dbReference>
<dbReference type="InterPro" id="IPR020904">
    <property type="entry name" value="Sc_DH/Rdtase_CS"/>
</dbReference>
<dbReference type="InterPro" id="IPR036291">
    <property type="entry name" value="NAD(P)-bd_dom_sf"/>
</dbReference>
<dbReference type="Gene3D" id="3.40.50.720">
    <property type="entry name" value="NAD(P)-binding Rossmann-like Domain"/>
    <property type="match status" value="1"/>
</dbReference>
<dbReference type="EC" id="1.1.1.127" evidence="4"/>
<dbReference type="RefSeq" id="WP_259314116.1">
    <property type="nucleotide sequence ID" value="NZ_CP087164.1"/>
</dbReference>
<dbReference type="InterPro" id="IPR002347">
    <property type="entry name" value="SDR_fam"/>
</dbReference>
<dbReference type="PROSITE" id="PS00061">
    <property type="entry name" value="ADH_SHORT"/>
    <property type="match status" value="1"/>
</dbReference>
<evidence type="ECO:0000313" key="5">
    <source>
        <dbReference type="Proteomes" id="UP001162834"/>
    </source>
</evidence>
<dbReference type="NCBIfam" id="NF005559">
    <property type="entry name" value="PRK07231.1"/>
    <property type="match status" value="1"/>
</dbReference>
<evidence type="ECO:0000313" key="4">
    <source>
        <dbReference type="EMBL" id="UGS34442.1"/>
    </source>
</evidence>
<gene>
    <name evidence="4" type="primary">kduD</name>
    <name evidence="4" type="ORF">DSM104329_00820</name>
</gene>
<dbReference type="FunFam" id="3.40.50.720:FF:000084">
    <property type="entry name" value="Short-chain dehydrogenase reductase"/>
    <property type="match status" value="1"/>
</dbReference>
<keyword evidence="5" id="KW-1185">Reference proteome</keyword>
<reference evidence="4" key="1">
    <citation type="journal article" date="2022" name="Int. J. Syst. Evol. Microbiol.">
        <title>Pseudomonas aegrilactucae sp. nov. and Pseudomonas morbosilactucae sp. nov., pathogens causing bacterial rot of lettuce in Japan.</title>
        <authorList>
            <person name="Sawada H."/>
            <person name="Fujikawa T."/>
            <person name="Satou M."/>
        </authorList>
    </citation>
    <scope>NUCLEOTIDE SEQUENCE</scope>
    <source>
        <strain evidence="4">0166_1</strain>
    </source>
</reference>